<dbReference type="GO" id="GO:0003779">
    <property type="term" value="F:actin binding"/>
    <property type="evidence" value="ECO:0007669"/>
    <property type="project" value="TreeGrafter"/>
</dbReference>
<dbReference type="GO" id="GO:0031941">
    <property type="term" value="C:filamentous actin"/>
    <property type="evidence" value="ECO:0007669"/>
    <property type="project" value="TreeGrafter"/>
</dbReference>
<dbReference type="Pfam" id="PF00595">
    <property type="entry name" value="PDZ"/>
    <property type="match status" value="1"/>
</dbReference>
<reference evidence="5" key="2">
    <citation type="submission" date="2022-06" db="UniProtKB">
        <authorList>
            <consortium name="EnsemblMetazoa"/>
        </authorList>
    </citation>
    <scope>IDENTIFICATION</scope>
</reference>
<keyword evidence="3" id="KW-0440">LIM domain</keyword>
<evidence type="ECO:0000256" key="2">
    <source>
        <dbReference type="ARBA" id="ARBA00022490"/>
    </source>
</evidence>
<evidence type="ECO:0000259" key="4">
    <source>
        <dbReference type="PROSITE" id="PS50106"/>
    </source>
</evidence>
<dbReference type="GeneID" id="100572516"/>
<keyword evidence="3" id="KW-0479">Metal-binding</keyword>
<dbReference type="GO" id="GO:0030036">
    <property type="term" value="P:actin cytoskeleton organization"/>
    <property type="evidence" value="ECO:0007669"/>
    <property type="project" value="TreeGrafter"/>
</dbReference>
<sequence length="93" mass="10448">MGSKKPSTWSVTLKRDGKSQPWGIRLAGGADLNTPLIITKVYARSPSESSLRVGDIIRKIEVYDARDLRHLDAQNLFGNADQSITLVIQRYYE</sequence>
<evidence type="ECO:0000313" key="6">
    <source>
        <dbReference type="Proteomes" id="UP000007819"/>
    </source>
</evidence>
<keyword evidence="3" id="KW-0862">Zinc</keyword>
<dbReference type="InterPro" id="IPR050604">
    <property type="entry name" value="PDZ-LIM_domain"/>
</dbReference>
<evidence type="ECO:0000256" key="1">
    <source>
        <dbReference type="ARBA" id="ARBA00004496"/>
    </source>
</evidence>
<dbReference type="FunFam" id="2.30.42.10:FF:000055">
    <property type="entry name" value="PDZ and LIM domain protein 3"/>
    <property type="match status" value="1"/>
</dbReference>
<comment type="subcellular location">
    <subcellularLocation>
        <location evidence="1">Cytoplasm</location>
    </subcellularLocation>
</comment>
<name>A0A8R2JMT1_ACYPI</name>
<proteinExistence type="predicted"/>
<dbReference type="SMART" id="SM00228">
    <property type="entry name" value="PDZ"/>
    <property type="match status" value="1"/>
</dbReference>
<feature type="domain" description="PDZ" evidence="4">
    <location>
        <begin position="10"/>
        <end position="92"/>
    </location>
</feature>
<dbReference type="Proteomes" id="UP000007819">
    <property type="component" value="Chromosome A1"/>
</dbReference>
<reference evidence="6" key="1">
    <citation type="submission" date="2010-06" db="EMBL/GenBank/DDBJ databases">
        <authorList>
            <person name="Jiang H."/>
            <person name="Abraham K."/>
            <person name="Ali S."/>
            <person name="Alsbrooks S.L."/>
            <person name="Anim B.N."/>
            <person name="Anosike U.S."/>
            <person name="Attaway T."/>
            <person name="Bandaranaike D.P."/>
            <person name="Battles P.K."/>
            <person name="Bell S.N."/>
            <person name="Bell A.V."/>
            <person name="Beltran B."/>
            <person name="Bickham C."/>
            <person name="Bustamante Y."/>
            <person name="Caleb T."/>
            <person name="Canada A."/>
            <person name="Cardenas V."/>
            <person name="Carter K."/>
            <person name="Chacko J."/>
            <person name="Chandrabose M.N."/>
            <person name="Chavez D."/>
            <person name="Chavez A."/>
            <person name="Chen L."/>
            <person name="Chu H.-S."/>
            <person name="Claassen K.J."/>
            <person name="Cockrell R."/>
            <person name="Collins M."/>
            <person name="Cooper J.A."/>
            <person name="Cree A."/>
            <person name="Curry S.M."/>
            <person name="Da Y."/>
            <person name="Dao M.D."/>
            <person name="Das B."/>
            <person name="Davila M.-L."/>
            <person name="Davy-Carroll L."/>
            <person name="Denson S."/>
            <person name="Dinh H."/>
            <person name="Ebong V.E."/>
            <person name="Edwards J.R."/>
            <person name="Egan A."/>
            <person name="El-Daye J."/>
            <person name="Escobedo L."/>
            <person name="Fernandez S."/>
            <person name="Fernando P.R."/>
            <person name="Flagg N."/>
            <person name="Forbes L.D."/>
            <person name="Fowler R.G."/>
            <person name="Fu Q."/>
            <person name="Gabisi R.A."/>
            <person name="Ganer J."/>
            <person name="Garbino Pronczuk A."/>
            <person name="Garcia R.M."/>
            <person name="Garner T."/>
            <person name="Garrett T.E."/>
            <person name="Gonzalez D.A."/>
            <person name="Hamid H."/>
            <person name="Hawkins E.S."/>
            <person name="Hirani K."/>
            <person name="Hogues M.E."/>
            <person name="Hollins B."/>
            <person name="Hsiao C.-H."/>
            <person name="Jabil R."/>
            <person name="James M.L."/>
            <person name="Jhangiani S.N."/>
            <person name="Johnson B."/>
            <person name="Johnson Q."/>
            <person name="Joshi V."/>
            <person name="Kalu J.B."/>
            <person name="Kam C."/>
            <person name="Kashfia A."/>
            <person name="Keebler J."/>
            <person name="Kisamo H."/>
            <person name="Kovar C.L."/>
            <person name="Lago L.A."/>
            <person name="Lai C.-Y."/>
            <person name="Laidlaw J."/>
            <person name="Lara F."/>
            <person name="Le T.-K."/>
            <person name="Lee S.L."/>
            <person name="Legall F.H."/>
            <person name="Lemon S.J."/>
            <person name="Lewis L.R."/>
            <person name="Li B."/>
            <person name="Liu Y."/>
            <person name="Liu Y.-S."/>
            <person name="Lopez J."/>
            <person name="Lozado R.J."/>
            <person name="Lu J."/>
            <person name="Madu R.C."/>
            <person name="Maheshwari M."/>
            <person name="Maheshwari R."/>
            <person name="Malloy K."/>
            <person name="Martinez E."/>
            <person name="Mathew T."/>
            <person name="Mercado I.C."/>
            <person name="Mercado C."/>
            <person name="Meyer B."/>
            <person name="Montgomery K."/>
            <person name="Morgan M.B."/>
            <person name="Munidasa M."/>
            <person name="Nazareth L.V."/>
            <person name="Nelson J."/>
            <person name="Ng B.M."/>
            <person name="Nguyen N.B."/>
            <person name="Nguyen P.Q."/>
            <person name="Nguyen T."/>
            <person name="Obregon M."/>
            <person name="Okwuonu G.O."/>
            <person name="Onwere C.G."/>
            <person name="Orozco G."/>
            <person name="Parra A."/>
            <person name="Patel S."/>
            <person name="Patil S."/>
            <person name="Perez A."/>
            <person name="Perez Y."/>
            <person name="Pham C."/>
            <person name="Primus E.L."/>
            <person name="Pu L.-L."/>
            <person name="Puazo M."/>
            <person name="Qin X."/>
            <person name="Quiroz J.B."/>
            <person name="Reese J."/>
            <person name="Richards S."/>
            <person name="Rives C.M."/>
            <person name="Robberts R."/>
            <person name="Ruiz S.J."/>
            <person name="Ruiz M.J."/>
            <person name="Santibanez J."/>
            <person name="Schneider B.W."/>
            <person name="Sisson I."/>
            <person name="Smith M."/>
            <person name="Sodergren E."/>
            <person name="Song X.-Z."/>
            <person name="Song B.B."/>
            <person name="Summersgill H."/>
            <person name="Thelus R."/>
            <person name="Thornton R.D."/>
            <person name="Trejos Z.Y."/>
            <person name="Usmani K."/>
            <person name="Vattathil S."/>
            <person name="Villasana D."/>
            <person name="Walker D.L."/>
            <person name="Wang S."/>
            <person name="Wang K."/>
            <person name="White C.S."/>
            <person name="Williams A.C."/>
            <person name="Williamson J."/>
            <person name="Wilson K."/>
            <person name="Woghiren I.O."/>
            <person name="Woodworth J.R."/>
            <person name="Worley K.C."/>
            <person name="Wright R.A."/>
            <person name="Wu W."/>
            <person name="Young L."/>
            <person name="Zhang L."/>
            <person name="Zhang J."/>
            <person name="Zhu Y."/>
            <person name="Muzny D.M."/>
            <person name="Weinstock G."/>
            <person name="Gibbs R.A."/>
        </authorList>
    </citation>
    <scope>NUCLEOTIDE SEQUENCE [LARGE SCALE GENOMIC DNA]</scope>
    <source>
        <strain evidence="6">LSR1</strain>
    </source>
</reference>
<dbReference type="EnsemblMetazoa" id="XM_029486693.1">
    <property type="protein sequence ID" value="XP_029342553.1"/>
    <property type="gene ID" value="LOC100572516"/>
</dbReference>
<dbReference type="OrthoDB" id="445995at2759"/>
<dbReference type="GO" id="GO:0030018">
    <property type="term" value="C:Z disc"/>
    <property type="evidence" value="ECO:0007669"/>
    <property type="project" value="TreeGrafter"/>
</dbReference>
<dbReference type="PANTHER" id="PTHR24214:SF38">
    <property type="entry name" value="PDZ AND LIM DOMAIN PROTEIN ZASP-RELATED"/>
    <property type="match status" value="1"/>
</dbReference>
<dbReference type="RefSeq" id="XP_029342553.1">
    <property type="nucleotide sequence ID" value="XM_029486693.1"/>
</dbReference>
<accession>A0A8R2JMT1</accession>
<evidence type="ECO:0000313" key="5">
    <source>
        <dbReference type="EnsemblMetazoa" id="XP_029342553.1"/>
    </source>
</evidence>
<dbReference type="GO" id="GO:0005912">
    <property type="term" value="C:adherens junction"/>
    <property type="evidence" value="ECO:0007669"/>
    <property type="project" value="TreeGrafter"/>
</dbReference>
<dbReference type="AlphaFoldDB" id="A0A8R2JMT1"/>
<protein>
    <recommendedName>
        <fullName evidence="4">PDZ domain-containing protein</fullName>
    </recommendedName>
</protein>
<dbReference type="GO" id="GO:0001725">
    <property type="term" value="C:stress fiber"/>
    <property type="evidence" value="ECO:0007669"/>
    <property type="project" value="TreeGrafter"/>
</dbReference>
<dbReference type="PANTHER" id="PTHR24214">
    <property type="entry name" value="PDZ AND LIM DOMAIN PROTEIN ZASP"/>
    <property type="match status" value="1"/>
</dbReference>
<dbReference type="KEGG" id="api:100572516"/>
<dbReference type="InterPro" id="IPR036034">
    <property type="entry name" value="PDZ_sf"/>
</dbReference>
<keyword evidence="6" id="KW-1185">Reference proteome</keyword>
<dbReference type="InterPro" id="IPR001478">
    <property type="entry name" value="PDZ"/>
</dbReference>
<dbReference type="GO" id="GO:0061061">
    <property type="term" value="P:muscle structure development"/>
    <property type="evidence" value="ECO:0007669"/>
    <property type="project" value="TreeGrafter"/>
</dbReference>
<dbReference type="PROSITE" id="PS50106">
    <property type="entry name" value="PDZ"/>
    <property type="match status" value="1"/>
</dbReference>
<organism evidence="5 6">
    <name type="scientific">Acyrthosiphon pisum</name>
    <name type="common">Pea aphid</name>
    <dbReference type="NCBI Taxonomy" id="7029"/>
    <lineage>
        <taxon>Eukaryota</taxon>
        <taxon>Metazoa</taxon>
        <taxon>Ecdysozoa</taxon>
        <taxon>Arthropoda</taxon>
        <taxon>Hexapoda</taxon>
        <taxon>Insecta</taxon>
        <taxon>Pterygota</taxon>
        <taxon>Neoptera</taxon>
        <taxon>Paraneoptera</taxon>
        <taxon>Hemiptera</taxon>
        <taxon>Sternorrhyncha</taxon>
        <taxon>Aphidomorpha</taxon>
        <taxon>Aphidoidea</taxon>
        <taxon>Aphididae</taxon>
        <taxon>Macrosiphini</taxon>
        <taxon>Acyrthosiphon</taxon>
    </lineage>
</organism>
<dbReference type="SUPFAM" id="SSF50156">
    <property type="entry name" value="PDZ domain-like"/>
    <property type="match status" value="1"/>
</dbReference>
<evidence type="ECO:0000256" key="3">
    <source>
        <dbReference type="ARBA" id="ARBA00023038"/>
    </source>
</evidence>
<dbReference type="Gene3D" id="2.30.42.10">
    <property type="match status" value="1"/>
</dbReference>
<keyword evidence="2" id="KW-0963">Cytoplasm</keyword>
<dbReference type="GO" id="GO:0051371">
    <property type="term" value="F:muscle alpha-actinin binding"/>
    <property type="evidence" value="ECO:0007669"/>
    <property type="project" value="TreeGrafter"/>
</dbReference>